<comment type="similarity">
    <text evidence="1">Belongs to the ATP-dependent AMP-binding enzyme family.</text>
</comment>
<dbReference type="InterPro" id="IPR045851">
    <property type="entry name" value="AMP-bd_C_sf"/>
</dbReference>
<protein>
    <submittedName>
        <fullName evidence="4">Malonyl-CoA synthase</fullName>
    </submittedName>
</protein>
<dbReference type="PANTHER" id="PTHR43201">
    <property type="entry name" value="ACYL-COA SYNTHETASE"/>
    <property type="match status" value="1"/>
</dbReference>
<keyword evidence="5" id="KW-1185">Reference proteome</keyword>
<dbReference type="GO" id="GO:0031956">
    <property type="term" value="F:medium-chain fatty acid-CoA ligase activity"/>
    <property type="evidence" value="ECO:0007669"/>
    <property type="project" value="TreeGrafter"/>
</dbReference>
<feature type="domain" description="AMP-dependent synthetase/ligase" evidence="2">
    <location>
        <begin position="19"/>
        <end position="358"/>
    </location>
</feature>
<reference evidence="5" key="1">
    <citation type="submission" date="2018-05" db="EMBL/GenBank/DDBJ databases">
        <authorList>
            <person name="Du Z."/>
            <person name="Wang X."/>
        </authorList>
    </citation>
    <scope>NUCLEOTIDE SEQUENCE [LARGE SCALE GENOMIC DNA]</scope>
    <source>
        <strain evidence="5">WDS4C29</strain>
    </source>
</reference>
<dbReference type="AlphaFoldDB" id="A0A2V1P7Z1"/>
<evidence type="ECO:0000259" key="2">
    <source>
        <dbReference type="Pfam" id="PF00501"/>
    </source>
</evidence>
<name>A0A2V1P7Z1_9RHOB</name>
<evidence type="ECO:0000313" key="4">
    <source>
        <dbReference type="EMBL" id="PWG17332.1"/>
    </source>
</evidence>
<evidence type="ECO:0000259" key="3">
    <source>
        <dbReference type="Pfam" id="PF13193"/>
    </source>
</evidence>
<organism evidence="4 5">
    <name type="scientific">Salibaculum griseiflavum</name>
    <dbReference type="NCBI Taxonomy" id="1914409"/>
    <lineage>
        <taxon>Bacteria</taxon>
        <taxon>Pseudomonadati</taxon>
        <taxon>Pseudomonadota</taxon>
        <taxon>Alphaproteobacteria</taxon>
        <taxon>Rhodobacterales</taxon>
        <taxon>Roseobacteraceae</taxon>
        <taxon>Salibaculum</taxon>
    </lineage>
</organism>
<gene>
    <name evidence="4" type="ORF">DFK10_07380</name>
</gene>
<evidence type="ECO:0000313" key="5">
    <source>
        <dbReference type="Proteomes" id="UP000245293"/>
    </source>
</evidence>
<evidence type="ECO:0000256" key="1">
    <source>
        <dbReference type="ARBA" id="ARBA00006432"/>
    </source>
</evidence>
<dbReference type="PANTHER" id="PTHR43201:SF8">
    <property type="entry name" value="ACYL-COA SYNTHETASE FAMILY MEMBER 3"/>
    <property type="match status" value="1"/>
</dbReference>
<dbReference type="EMBL" id="QETF01000006">
    <property type="protein sequence ID" value="PWG17332.1"/>
    <property type="molecule type" value="Genomic_DNA"/>
</dbReference>
<dbReference type="OrthoDB" id="9803968at2"/>
<dbReference type="Pfam" id="PF00501">
    <property type="entry name" value="AMP-binding"/>
    <property type="match status" value="1"/>
</dbReference>
<dbReference type="PROSITE" id="PS00455">
    <property type="entry name" value="AMP_BINDING"/>
    <property type="match status" value="1"/>
</dbReference>
<dbReference type="GO" id="GO:0006631">
    <property type="term" value="P:fatty acid metabolic process"/>
    <property type="evidence" value="ECO:0007669"/>
    <property type="project" value="TreeGrafter"/>
</dbReference>
<accession>A0A2V1P7Z1</accession>
<dbReference type="InterPro" id="IPR042099">
    <property type="entry name" value="ANL_N_sf"/>
</dbReference>
<dbReference type="InterPro" id="IPR020845">
    <property type="entry name" value="AMP-binding_CS"/>
</dbReference>
<dbReference type="InterPro" id="IPR025110">
    <property type="entry name" value="AMP-bd_C"/>
</dbReference>
<dbReference type="SUPFAM" id="SSF56801">
    <property type="entry name" value="Acetyl-CoA synthetase-like"/>
    <property type="match status" value="1"/>
</dbReference>
<dbReference type="Pfam" id="PF13193">
    <property type="entry name" value="AMP-binding_C"/>
    <property type="match status" value="1"/>
</dbReference>
<sequence>MAPNTLYDALFAPHMDSAAPFLEWQGRKIGYAKFMRLAARAANAYAAAGLGVGDRVVVQVGKSPTALALYAGAVQAGVVYLPLNTAYTPDEVAYFRDDSGARLLICDPASKPTLEGTCPVLTLAEDGDSGSFLDLMAGQEDVAPVAARGPDDLAALLYTSGTTGRSKGAMLTHRNLLSNTQTLRDLWHFTAADRLIHALPIFHTHGLFVATNITLLAGGSMILLPKFDTDAMIAALPHATAMMGVPTFYTRLLDDDRLDHDLTAGMRLFISGSAPLLAETHDRFTARTGHRILERYGMTETNMSTSNPYDGERRAGTVGLPLPDVDLKIRHPETGADLPPGEIGIIEVRGPNVFKGYWNMPEKTAEELRPDGFFITGDLAVQGADGYVTIVGRAKDLIISGGLNVYPKEVEEAIDALPGVVESAVIGVPHADMGETVVAVVVGDVTPKAVLSGLTELARFKHPRHVEIVPELPRNTMGKVQKAALRQTYAGLFTG</sequence>
<proteinExistence type="inferred from homology"/>
<dbReference type="Gene3D" id="3.40.50.12780">
    <property type="entry name" value="N-terminal domain of ligase-like"/>
    <property type="match status" value="1"/>
</dbReference>
<dbReference type="Gene3D" id="3.30.300.30">
    <property type="match status" value="1"/>
</dbReference>
<dbReference type="RefSeq" id="WP_109388437.1">
    <property type="nucleotide sequence ID" value="NZ_QETF01000006.1"/>
</dbReference>
<dbReference type="Proteomes" id="UP000245293">
    <property type="component" value="Unassembled WGS sequence"/>
</dbReference>
<dbReference type="NCBIfam" id="NF005702">
    <property type="entry name" value="PRK07514.1"/>
    <property type="match status" value="1"/>
</dbReference>
<feature type="domain" description="AMP-binding enzyme C-terminal" evidence="3">
    <location>
        <begin position="409"/>
        <end position="479"/>
    </location>
</feature>
<dbReference type="InterPro" id="IPR000873">
    <property type="entry name" value="AMP-dep_synth/lig_dom"/>
</dbReference>
<comment type="caution">
    <text evidence="4">The sequence shown here is derived from an EMBL/GenBank/DDBJ whole genome shotgun (WGS) entry which is preliminary data.</text>
</comment>
<dbReference type="CDD" id="cd05941">
    <property type="entry name" value="MCS"/>
    <property type="match status" value="1"/>
</dbReference>